<accession>F1L8T8</accession>
<proteinExistence type="evidence at transcript level"/>
<dbReference type="PANTHER" id="PTHR11364:SF7">
    <property type="entry name" value="THIOSULFATE SULFURTRANSFERASE MPST-1-RELATED"/>
    <property type="match status" value="1"/>
</dbReference>
<dbReference type="PROSITE" id="PS50206">
    <property type="entry name" value="RHODANESE_3"/>
    <property type="match status" value="2"/>
</dbReference>
<name>F1L8T8_ASCSU</name>
<dbReference type="InterPro" id="IPR036873">
    <property type="entry name" value="Rhodanese-like_dom_sf"/>
</dbReference>
<dbReference type="Gene3D" id="3.40.250.10">
    <property type="entry name" value="Rhodanese-like domain"/>
    <property type="match status" value="2"/>
</dbReference>
<dbReference type="InterPro" id="IPR045078">
    <property type="entry name" value="TST/MPST-like"/>
</dbReference>
<organism evidence="4">
    <name type="scientific">Ascaris suum</name>
    <name type="common">Pig roundworm</name>
    <name type="synonym">Ascaris lumbricoides</name>
    <dbReference type="NCBI Taxonomy" id="6253"/>
    <lineage>
        <taxon>Eukaryota</taxon>
        <taxon>Metazoa</taxon>
        <taxon>Ecdysozoa</taxon>
        <taxon>Nematoda</taxon>
        <taxon>Chromadorea</taxon>
        <taxon>Rhabditida</taxon>
        <taxon>Spirurina</taxon>
        <taxon>Ascaridomorpha</taxon>
        <taxon>Ascaridoidea</taxon>
        <taxon>Ascarididae</taxon>
        <taxon>Ascaris</taxon>
    </lineage>
</organism>
<dbReference type="EMBL" id="JI174028">
    <property type="protein sequence ID" value="ADY46542.1"/>
    <property type="molecule type" value="mRNA"/>
</dbReference>
<sequence length="332" mass="37457">MRLYNVARCYFISSLRYSTKMTPLVSVNELNNLIKENKVKVIDATFAIDPKQPKPDWKKFEEEYYGKFDKLINHFIREEYVKQHIHGAVHFNMDIGLYVGQFQRYGLYPPKVFEKYARILGINNGDHIVVYSRGPLSGMLFSSKLWWLLRYYGHENVQVLNGGLAAWIAAGYPVDGEKVVVKEGNFIARLNPQMLVEFEELEKKGADGKALLDKLETINFYDARPRGMYTGETPQKFPSSGEIPGFHIAGAKNFPSTEIVNEHGIKPPAELRKVLQHAGYTEGRATIVSCALGIQAALADLALTTLGIQNVKLYHGSLTEMALRDPARISGK</sequence>
<dbReference type="GO" id="GO:0005739">
    <property type="term" value="C:mitochondrion"/>
    <property type="evidence" value="ECO:0007669"/>
    <property type="project" value="TreeGrafter"/>
</dbReference>
<feature type="domain" description="Rhodanese" evidence="3">
    <location>
        <begin position="222"/>
        <end position="330"/>
    </location>
</feature>
<evidence type="ECO:0000256" key="1">
    <source>
        <dbReference type="ARBA" id="ARBA00022679"/>
    </source>
</evidence>
<dbReference type="AlphaFoldDB" id="F1L8T8"/>
<keyword evidence="2" id="KW-0677">Repeat</keyword>
<evidence type="ECO:0000256" key="2">
    <source>
        <dbReference type="ARBA" id="ARBA00022737"/>
    </source>
</evidence>
<dbReference type="SUPFAM" id="SSF52821">
    <property type="entry name" value="Rhodanese/Cell cycle control phosphatase"/>
    <property type="match status" value="2"/>
</dbReference>
<feature type="domain" description="Rhodanese" evidence="3">
    <location>
        <begin position="77"/>
        <end position="176"/>
    </location>
</feature>
<dbReference type="GO" id="GO:0004792">
    <property type="term" value="F:thiosulfate-cyanide sulfurtransferase activity"/>
    <property type="evidence" value="ECO:0007669"/>
    <property type="project" value="TreeGrafter"/>
</dbReference>
<reference evidence="4" key="1">
    <citation type="journal article" date="2011" name="Genome Res.">
        <title>Deep small RNA sequencing from the nematode Ascaris reveals conservation, functional diversification, and novel developmental profiles.</title>
        <authorList>
            <person name="Wang J."/>
            <person name="Czech B."/>
            <person name="Crunk A."/>
            <person name="Wallace A."/>
            <person name="Mitreva M."/>
            <person name="Hannon G.J."/>
            <person name="Davis R.E."/>
        </authorList>
    </citation>
    <scope>NUCLEOTIDE SEQUENCE</scope>
</reference>
<keyword evidence="1 4" id="KW-0808">Transferase</keyword>
<dbReference type="InterPro" id="IPR001763">
    <property type="entry name" value="Rhodanese-like_dom"/>
</dbReference>
<evidence type="ECO:0000313" key="4">
    <source>
        <dbReference type="EMBL" id="ADY46542.1"/>
    </source>
</evidence>
<protein>
    <submittedName>
        <fullName evidence="4">Thiosulfate sulfurtransferase</fullName>
    </submittedName>
</protein>
<dbReference type="CDD" id="cd01448">
    <property type="entry name" value="TST_Repeat_1"/>
    <property type="match status" value="1"/>
</dbReference>
<dbReference type="SMART" id="SM00450">
    <property type="entry name" value="RHOD"/>
    <property type="match status" value="2"/>
</dbReference>
<dbReference type="PANTHER" id="PTHR11364">
    <property type="entry name" value="THIOSULFATE SULFERTANSFERASE"/>
    <property type="match status" value="1"/>
</dbReference>
<dbReference type="Pfam" id="PF00581">
    <property type="entry name" value="Rhodanese"/>
    <property type="match status" value="2"/>
</dbReference>
<evidence type="ECO:0000259" key="3">
    <source>
        <dbReference type="PROSITE" id="PS50206"/>
    </source>
</evidence>